<dbReference type="GO" id="GO:0071277">
    <property type="term" value="P:cellular response to calcium ion"/>
    <property type="evidence" value="ECO:0007669"/>
    <property type="project" value="Ensembl"/>
</dbReference>
<feature type="region of interest" description="Disordered" evidence="8">
    <location>
        <begin position="596"/>
        <end position="638"/>
    </location>
</feature>
<dbReference type="GO" id="GO:0046579">
    <property type="term" value="P:positive regulation of Ras protein signal transduction"/>
    <property type="evidence" value="ECO:0007669"/>
    <property type="project" value="Ensembl"/>
</dbReference>
<dbReference type="InterPro" id="IPR005522">
    <property type="entry name" value="IPK"/>
</dbReference>
<organism evidence="9 10">
    <name type="scientific">Microcebus murinus</name>
    <name type="common">Gray mouse lemur</name>
    <name type="synonym">Lemur murinus</name>
    <dbReference type="NCBI Taxonomy" id="30608"/>
    <lineage>
        <taxon>Eukaryota</taxon>
        <taxon>Metazoa</taxon>
        <taxon>Chordata</taxon>
        <taxon>Craniata</taxon>
        <taxon>Vertebrata</taxon>
        <taxon>Euteleostomi</taxon>
        <taxon>Mammalia</taxon>
        <taxon>Eutheria</taxon>
        <taxon>Euarchontoglires</taxon>
        <taxon>Primates</taxon>
        <taxon>Strepsirrhini</taxon>
        <taxon>Lemuriformes</taxon>
        <taxon>Cheirogaleidae</taxon>
        <taxon>Microcebus</taxon>
    </lineage>
</organism>
<dbReference type="PANTHER" id="PTHR12400">
    <property type="entry name" value="INOSITOL POLYPHOSPHATE KINASE"/>
    <property type="match status" value="1"/>
</dbReference>
<dbReference type="GO" id="GO:0046638">
    <property type="term" value="P:positive regulation of alpha-beta T cell differentiation"/>
    <property type="evidence" value="ECO:0007669"/>
    <property type="project" value="Ensembl"/>
</dbReference>
<dbReference type="Pfam" id="PF03770">
    <property type="entry name" value="IPK"/>
    <property type="match status" value="1"/>
</dbReference>
<dbReference type="OrthoDB" id="338650at2759"/>
<evidence type="ECO:0000256" key="7">
    <source>
        <dbReference type="RuleBase" id="RU363090"/>
    </source>
</evidence>
<dbReference type="GO" id="GO:0016020">
    <property type="term" value="C:membrane"/>
    <property type="evidence" value="ECO:0007669"/>
    <property type="project" value="Ensembl"/>
</dbReference>
<dbReference type="GO" id="GO:0045059">
    <property type="term" value="P:positive thymic T cell selection"/>
    <property type="evidence" value="ECO:0007669"/>
    <property type="project" value="Ensembl"/>
</dbReference>
<dbReference type="Proteomes" id="UP000694394">
    <property type="component" value="Chromosome 17"/>
</dbReference>
<dbReference type="EMBL" id="ABDC03021201">
    <property type="status" value="NOT_ANNOTATED_CDS"/>
    <property type="molecule type" value="Genomic_DNA"/>
</dbReference>
<feature type="region of interest" description="Disordered" evidence="8">
    <location>
        <begin position="158"/>
        <end position="468"/>
    </location>
</feature>
<feature type="compositionally biased region" description="Basic and acidic residues" evidence="8">
    <location>
        <begin position="325"/>
        <end position="336"/>
    </location>
</feature>
<dbReference type="GeneTree" id="ENSGT00940000156764"/>
<dbReference type="GO" id="GO:0033030">
    <property type="term" value="P:negative regulation of neutrophil apoptotic process"/>
    <property type="evidence" value="ECO:0007669"/>
    <property type="project" value="Ensembl"/>
</dbReference>
<dbReference type="EC" id="2.7.-.-" evidence="7"/>
<keyword evidence="3" id="KW-0547">Nucleotide-binding</keyword>
<dbReference type="SUPFAM" id="SSF56104">
    <property type="entry name" value="SAICAR synthase-like"/>
    <property type="match status" value="1"/>
</dbReference>
<feature type="compositionally biased region" description="Low complexity" evidence="8">
    <location>
        <begin position="596"/>
        <end position="612"/>
    </location>
</feature>
<dbReference type="GO" id="GO:0000165">
    <property type="term" value="P:MAPK cascade"/>
    <property type="evidence" value="ECO:0007669"/>
    <property type="project" value="Ensembl"/>
</dbReference>
<evidence type="ECO:0000256" key="8">
    <source>
        <dbReference type="SAM" id="MobiDB-lite"/>
    </source>
</evidence>
<keyword evidence="5" id="KW-0067">ATP-binding</keyword>
<dbReference type="PANTHER" id="PTHR12400:SF4">
    <property type="entry name" value="INOSITOL-TRISPHOSPHATE 3-KINASE B"/>
    <property type="match status" value="1"/>
</dbReference>
<evidence type="ECO:0000256" key="6">
    <source>
        <dbReference type="ARBA" id="ARBA00051963"/>
    </source>
</evidence>
<dbReference type="RefSeq" id="XP_012606749.1">
    <property type="nucleotide sequence ID" value="XM_012751295.2"/>
</dbReference>
<dbReference type="GO" id="GO:0046854">
    <property type="term" value="P:phosphatidylinositol phosphate biosynthetic process"/>
    <property type="evidence" value="ECO:0007669"/>
    <property type="project" value="Ensembl"/>
</dbReference>
<evidence type="ECO:0000256" key="2">
    <source>
        <dbReference type="ARBA" id="ARBA00022679"/>
    </source>
</evidence>
<dbReference type="KEGG" id="mmur:105863798"/>
<feature type="region of interest" description="Disordered" evidence="8">
    <location>
        <begin position="519"/>
        <end position="557"/>
    </location>
</feature>
<dbReference type="GO" id="GO:0007166">
    <property type="term" value="P:cell surface receptor signaling pathway"/>
    <property type="evidence" value="ECO:0007669"/>
    <property type="project" value="Ensembl"/>
</dbReference>
<name>A0A8B7FEP2_MICMU</name>
<dbReference type="Gene3D" id="3.30.470.160">
    <property type="entry name" value="Inositol polyphosphate kinase"/>
    <property type="match status" value="1"/>
</dbReference>
<feature type="compositionally biased region" description="Polar residues" evidence="8">
    <location>
        <begin position="394"/>
        <end position="403"/>
    </location>
</feature>
<evidence type="ECO:0000256" key="5">
    <source>
        <dbReference type="ARBA" id="ARBA00022840"/>
    </source>
</evidence>
<keyword evidence="4 7" id="KW-0418">Kinase</keyword>
<feature type="compositionally biased region" description="Low complexity" evidence="8">
    <location>
        <begin position="93"/>
        <end position="105"/>
    </location>
</feature>
<dbReference type="GO" id="GO:0005524">
    <property type="term" value="F:ATP binding"/>
    <property type="evidence" value="ECO:0007669"/>
    <property type="project" value="UniProtKB-KW"/>
</dbReference>
<dbReference type="GO" id="GO:0005856">
    <property type="term" value="C:cytoskeleton"/>
    <property type="evidence" value="ECO:0007669"/>
    <property type="project" value="Ensembl"/>
</dbReference>
<feature type="region of interest" description="Disordered" evidence="8">
    <location>
        <begin position="19"/>
        <end position="131"/>
    </location>
</feature>
<evidence type="ECO:0000256" key="1">
    <source>
        <dbReference type="ARBA" id="ARBA00007374"/>
    </source>
</evidence>
<feature type="compositionally biased region" description="Basic and acidic residues" evidence="8">
    <location>
        <begin position="534"/>
        <end position="557"/>
    </location>
</feature>
<dbReference type="GO" id="GO:0032957">
    <property type="term" value="P:inositol trisphosphate metabolic process"/>
    <property type="evidence" value="ECO:0007669"/>
    <property type="project" value="Ensembl"/>
</dbReference>
<dbReference type="GO" id="GO:0005634">
    <property type="term" value="C:nucleus"/>
    <property type="evidence" value="ECO:0007669"/>
    <property type="project" value="Ensembl"/>
</dbReference>
<feature type="compositionally biased region" description="Polar residues" evidence="8">
    <location>
        <begin position="523"/>
        <end position="533"/>
    </location>
</feature>
<evidence type="ECO:0000313" key="10">
    <source>
        <dbReference type="Proteomes" id="UP000694394"/>
    </source>
</evidence>
<proteinExistence type="inferred from homology"/>
<comment type="catalytic activity">
    <reaction evidence="6">
        <text>1D-myo-inositol 1,4,5-trisphosphate + ATP = 1D-myo-inositol 1,3,4,5-tetrakisphosphate + ADP + H(+)</text>
        <dbReference type="Rhea" id="RHEA:11020"/>
        <dbReference type="ChEBI" id="CHEBI:15378"/>
        <dbReference type="ChEBI" id="CHEBI:30616"/>
        <dbReference type="ChEBI" id="CHEBI:57895"/>
        <dbReference type="ChEBI" id="CHEBI:203600"/>
        <dbReference type="ChEBI" id="CHEBI:456216"/>
        <dbReference type="EC" id="2.7.1.127"/>
    </reaction>
    <physiologicalReaction direction="left-to-right" evidence="6">
        <dbReference type="Rhea" id="RHEA:11021"/>
    </physiologicalReaction>
</comment>
<dbReference type="GO" id="GO:0005783">
    <property type="term" value="C:endoplasmic reticulum"/>
    <property type="evidence" value="ECO:0007669"/>
    <property type="project" value="Ensembl"/>
</dbReference>
<reference evidence="9" key="1">
    <citation type="submission" date="2016-12" db="EMBL/GenBank/DDBJ databases">
        <title>Mouse lemur reference genome and diversity panel.</title>
        <authorList>
            <person name="Harris R."/>
            <person name="Larsen P."/>
            <person name="Liu Y."/>
            <person name="Hughes D.S."/>
            <person name="Murali S."/>
            <person name="Raveendran M."/>
            <person name="Korchina V."/>
            <person name="Wang M."/>
            <person name="Jhangiani S."/>
            <person name="Bandaranaike D."/>
            <person name="Bellair M."/>
            <person name="Blankenburg K."/>
            <person name="Chao H."/>
            <person name="Dahdouli M."/>
            <person name="Dinh H."/>
            <person name="Doddapaneni H."/>
            <person name="English A."/>
            <person name="Firestine M."/>
            <person name="Gnanaolivu R."/>
            <person name="Gross S."/>
            <person name="Hernandez B."/>
            <person name="Javaid M."/>
            <person name="Jayaseelan J."/>
            <person name="Jones J."/>
            <person name="Khan Z."/>
            <person name="Kovar C."/>
            <person name="Kurapati P."/>
            <person name="Le B."/>
            <person name="Lee S."/>
            <person name="Li M."/>
            <person name="Mathew T."/>
            <person name="Narasimhan A."/>
            <person name="Ngo D."/>
            <person name="Nguyen L."/>
            <person name="Okwuonu G."/>
            <person name="Ongeri F."/>
            <person name="Osuji N."/>
            <person name="Pu L.-L."/>
            <person name="Puazo M."/>
            <person name="Quiroz J."/>
            <person name="Raj R."/>
            <person name="Rajbhandari K."/>
            <person name="Reid J.G."/>
            <person name="Santibanez J."/>
            <person name="Sexton D."/>
            <person name="Skinner E."/>
            <person name="Vee V."/>
            <person name="Weissenberger G."/>
            <person name="Wu Y."/>
            <person name="Xin Y."/>
            <person name="Han Y."/>
            <person name="Campbell C."/>
            <person name="Brown A."/>
            <person name="Sullivan B."/>
            <person name="Shelton J."/>
            <person name="Brown S."/>
            <person name="Dudchenko O."/>
            <person name="Machol I."/>
            <person name="Durand N."/>
            <person name="Shamim M."/>
            <person name="Lieberman A."/>
            <person name="Muzny D.M."/>
            <person name="Richards S."/>
            <person name="Yoder A."/>
            <person name="Worley K.C."/>
            <person name="Rogers J."/>
            <person name="Gibbs R.A."/>
        </authorList>
    </citation>
    <scope>NUCLEOTIDE SEQUENCE [LARGE SCALE GENOMIC DNA]</scope>
</reference>
<dbReference type="Ensembl" id="ENSMICT00000039271.2">
    <property type="protein sequence ID" value="ENSMICP00000024829.1"/>
    <property type="gene ID" value="ENSMICG00000038100.2"/>
</dbReference>
<keyword evidence="10" id="KW-1185">Reference proteome</keyword>
<accession>A0A8B7FEP2</accession>
<keyword evidence="2 7" id="KW-0808">Transferase</keyword>
<evidence type="ECO:0000256" key="4">
    <source>
        <dbReference type="ARBA" id="ARBA00022777"/>
    </source>
</evidence>
<sequence length="946" mass="102081">MAVYCYALNSLVIMDSADEAKSGGGPGASGSETPPPPGRAVLSPGSVFSPGRGVSFLFPPAESLSPEEPPSPGGWRSGRRRLNSGSGSGGGSSSSSVGSPSWAGRLRGDRQQVVAAGTLSPPGPEEAQRKLRILQRELQNVQVNQKVGMFEAHIQAQNSAIQAPRSPRLGRARSPSPCPFRSSSQPPGKVLAQCARSEERRTKSWGEQCPETSQADSGRREGPSLCPSQDKEGVAPLLGRAASAGSGTQGPAASVSVEKGMPASAPRGSPTAVEIDKRVSLSGTQSCPAPSPGLVGAGLVMDTEVAARATSTETHRPQDPALIERSARACEPEDPHPWTAPRVRQGQFLDSETCPAPERGGPRGGEPLGKMEKGSLPCGVRASRAPEAGEKPQDTTLSAQSSEPFDALSWSRPPRDLGAVGPGEARSGAPVGGSPRQPSDGGEEGSPTLGLLGGSRSAQLGTREVEVEIPSGRMLEPLPCREAAKDLEELQYLPGDRMGAQPGGSRAWQGPTEEASLAWTRGTGVQSEGTWESQRQDTDTHPRLELLPPDQKDKPVLREACSPSTIPAVIVTDMGAQEHSGLEEVQGSPLGSLPLRKLSSSSASSTGFSSSYEDSEEDISSDPERTLDPNSAFLHTLDQQKPRVSKSWRKIKNMVHWSPFVMSFKKKYPWIQLAGHAGSFKAAANGRILKKHCESEQRCLDRLMADVLRPFVPAYHGDVVKDGERYNQMDDLLADFDSPCVMDCKMGVRTYLEEELTKARKKPSLRKDMYQKMIEVDPEAPTEEEKAQRAVTKPRYMQWRETISSTATLGFRIEGIKKEDGSVNRDFKKTKTREQVTEAFREFTKGNPNILVAYRDRLKAIRTTLEVSPFFKCHEVIGSSLLFIHDKKEQAKVWMIDFGKTTPLPEGQTLQHNVPWQEGNREDGYLSGLNNLIDILTEMSQGAPLT</sequence>
<dbReference type="GO" id="GO:0002262">
    <property type="term" value="P:myeloid cell homeostasis"/>
    <property type="evidence" value="ECO:0007669"/>
    <property type="project" value="Ensembl"/>
</dbReference>
<dbReference type="AlphaFoldDB" id="A0A8B7FEP2"/>
<dbReference type="FunFam" id="3.30.470.160:FF:000001">
    <property type="entry name" value="Kinase"/>
    <property type="match status" value="1"/>
</dbReference>
<dbReference type="GO" id="GO:0008440">
    <property type="term" value="F:inositol-1,4,5-trisphosphate 3-kinase activity"/>
    <property type="evidence" value="ECO:0007669"/>
    <property type="project" value="UniProtKB-EC"/>
</dbReference>
<comment type="similarity">
    <text evidence="1 7">Belongs to the inositol phosphokinase (IPK) family.</text>
</comment>
<dbReference type="InterPro" id="IPR038286">
    <property type="entry name" value="IPK_sf"/>
</dbReference>
<protein>
    <recommendedName>
        <fullName evidence="7">Kinase</fullName>
        <ecNumber evidence="7">2.7.-.-</ecNumber>
    </recommendedName>
</protein>
<dbReference type="GO" id="GO:0005829">
    <property type="term" value="C:cytosol"/>
    <property type="evidence" value="ECO:0007669"/>
    <property type="project" value="Ensembl"/>
</dbReference>
<dbReference type="CTD" id="3707"/>
<reference evidence="9" key="3">
    <citation type="submission" date="2025-09" db="UniProtKB">
        <authorList>
            <consortium name="Ensembl"/>
        </authorList>
    </citation>
    <scope>IDENTIFICATION</scope>
</reference>
<reference evidence="9" key="2">
    <citation type="submission" date="2025-08" db="UniProtKB">
        <authorList>
            <consortium name="Ensembl"/>
        </authorList>
    </citation>
    <scope>IDENTIFICATION</scope>
</reference>
<dbReference type="GO" id="GO:0000828">
    <property type="term" value="F:inositol hexakisphosphate kinase activity"/>
    <property type="evidence" value="ECO:0007669"/>
    <property type="project" value="TreeGrafter"/>
</dbReference>
<evidence type="ECO:0000256" key="3">
    <source>
        <dbReference type="ARBA" id="ARBA00022741"/>
    </source>
</evidence>
<dbReference type="GO" id="GO:0035726">
    <property type="term" value="P:common myeloid progenitor cell proliferation"/>
    <property type="evidence" value="ECO:0007669"/>
    <property type="project" value="Ensembl"/>
</dbReference>
<dbReference type="GO" id="GO:0032958">
    <property type="term" value="P:inositol phosphate biosynthetic process"/>
    <property type="evidence" value="ECO:0007669"/>
    <property type="project" value="InterPro"/>
</dbReference>
<gene>
    <name evidence="9" type="primary">ITPKB</name>
</gene>
<dbReference type="GO" id="GO:0045638">
    <property type="term" value="P:negative regulation of myeloid cell differentiation"/>
    <property type="evidence" value="ECO:0007669"/>
    <property type="project" value="Ensembl"/>
</dbReference>
<evidence type="ECO:0000313" key="9">
    <source>
        <dbReference type="Ensembl" id="ENSMICP00000024829.1"/>
    </source>
</evidence>